<evidence type="ECO:0000313" key="2">
    <source>
        <dbReference type="EMBL" id="OGG57447.1"/>
    </source>
</evidence>
<proteinExistence type="predicted"/>
<dbReference type="Pfam" id="PF01050">
    <property type="entry name" value="MannoseP_isomer"/>
    <property type="match status" value="1"/>
</dbReference>
<dbReference type="Proteomes" id="UP000177958">
    <property type="component" value="Unassembled WGS sequence"/>
</dbReference>
<comment type="caution">
    <text evidence="2">The sequence shown here is derived from an EMBL/GenBank/DDBJ whole genome shotgun (WGS) entry which is preliminary data.</text>
</comment>
<dbReference type="InterPro" id="IPR001538">
    <property type="entry name" value="Man6P_isomerase-2_C"/>
</dbReference>
<dbReference type="CDD" id="cd02213">
    <property type="entry name" value="cupin_PMI_typeII_C"/>
    <property type="match status" value="1"/>
</dbReference>
<dbReference type="GO" id="GO:0009298">
    <property type="term" value="P:GDP-mannose biosynthetic process"/>
    <property type="evidence" value="ECO:0007669"/>
    <property type="project" value="TreeGrafter"/>
</dbReference>
<reference evidence="2 3" key="1">
    <citation type="journal article" date="2016" name="Nat. Commun.">
        <title>Thousands of microbial genomes shed light on interconnected biogeochemical processes in an aquifer system.</title>
        <authorList>
            <person name="Anantharaman K."/>
            <person name="Brown C.T."/>
            <person name="Hug L.A."/>
            <person name="Sharon I."/>
            <person name="Castelle C.J."/>
            <person name="Probst A.J."/>
            <person name="Thomas B.C."/>
            <person name="Singh A."/>
            <person name="Wilkins M.J."/>
            <person name="Karaoz U."/>
            <person name="Brodie E.L."/>
            <person name="Williams K.H."/>
            <person name="Hubbard S.S."/>
            <person name="Banfield J.F."/>
        </authorList>
    </citation>
    <scope>NUCLEOTIDE SEQUENCE [LARGE SCALE GENOMIC DNA]</scope>
</reference>
<feature type="domain" description="Mannose-6-phosphate isomerase type II C-terminal" evidence="1">
    <location>
        <begin position="8"/>
        <end position="112"/>
    </location>
</feature>
<dbReference type="PANTHER" id="PTHR46390">
    <property type="entry name" value="MANNOSE-1-PHOSPHATE GUANYLYLTRANSFERASE"/>
    <property type="match status" value="1"/>
</dbReference>
<evidence type="ECO:0000313" key="3">
    <source>
        <dbReference type="Proteomes" id="UP000177958"/>
    </source>
</evidence>
<protein>
    <recommendedName>
        <fullName evidence="1">Mannose-6-phosphate isomerase type II C-terminal domain-containing protein</fullName>
    </recommendedName>
</protein>
<gene>
    <name evidence="2" type="ORF">A2853_03730</name>
</gene>
<name>A0A1F6D7Y7_9BACT</name>
<organism evidence="2 3">
    <name type="scientific">Candidatus Kaiserbacteria bacterium RIFCSPHIGHO2_01_FULL_55_17</name>
    <dbReference type="NCBI Taxonomy" id="1798484"/>
    <lineage>
        <taxon>Bacteria</taxon>
        <taxon>Candidatus Kaiseribacteriota</taxon>
    </lineage>
</organism>
<dbReference type="GO" id="GO:0004475">
    <property type="term" value="F:mannose-1-phosphate guanylyltransferase (GTP) activity"/>
    <property type="evidence" value="ECO:0007669"/>
    <property type="project" value="TreeGrafter"/>
</dbReference>
<dbReference type="InterPro" id="IPR051161">
    <property type="entry name" value="Mannose-6P_isomerase_type2"/>
</dbReference>
<sequence>MEGLANYVKEDRPWGGFERFTLNEPTTVKIVSVKAGEAISLQTHANRDEFWRVLEGSGTITIDGGDFQAKAGDNYFGKRGMTHRVMGGEEGLRLLEIAFGAFDEQDITRLEDRYGRI</sequence>
<dbReference type="GO" id="GO:0005976">
    <property type="term" value="P:polysaccharide metabolic process"/>
    <property type="evidence" value="ECO:0007669"/>
    <property type="project" value="InterPro"/>
</dbReference>
<dbReference type="Gene3D" id="2.60.120.10">
    <property type="entry name" value="Jelly Rolls"/>
    <property type="match status" value="1"/>
</dbReference>
<dbReference type="PANTHER" id="PTHR46390:SF1">
    <property type="entry name" value="MANNOSE-1-PHOSPHATE GUANYLYLTRANSFERASE"/>
    <property type="match status" value="1"/>
</dbReference>
<dbReference type="InterPro" id="IPR014710">
    <property type="entry name" value="RmlC-like_jellyroll"/>
</dbReference>
<accession>A0A1F6D7Y7</accession>
<dbReference type="EMBL" id="MFKX01000026">
    <property type="protein sequence ID" value="OGG57447.1"/>
    <property type="molecule type" value="Genomic_DNA"/>
</dbReference>
<dbReference type="AlphaFoldDB" id="A0A1F6D7Y7"/>
<dbReference type="InterPro" id="IPR011051">
    <property type="entry name" value="RmlC_Cupin_sf"/>
</dbReference>
<dbReference type="SUPFAM" id="SSF51182">
    <property type="entry name" value="RmlC-like cupins"/>
    <property type="match status" value="1"/>
</dbReference>
<evidence type="ECO:0000259" key="1">
    <source>
        <dbReference type="Pfam" id="PF01050"/>
    </source>
</evidence>